<evidence type="ECO:0000256" key="6">
    <source>
        <dbReference type="SAM" id="Phobius"/>
    </source>
</evidence>
<evidence type="ECO:0000256" key="4">
    <source>
        <dbReference type="ARBA" id="ARBA00023136"/>
    </source>
</evidence>
<dbReference type="RefSeq" id="XP_070919536.1">
    <property type="nucleotide sequence ID" value="XM_071063435.1"/>
</dbReference>
<feature type="transmembrane region" description="Helical" evidence="6">
    <location>
        <begin position="32"/>
        <end position="53"/>
    </location>
</feature>
<comment type="caution">
    <text evidence="8">The sequence shown here is derived from an EMBL/GenBank/DDBJ whole genome shotgun (WGS) entry which is preliminary data.</text>
</comment>
<keyword evidence="2 6" id="KW-0812">Transmembrane</keyword>
<reference evidence="8 9" key="1">
    <citation type="submission" date="2024-09" db="EMBL/GenBank/DDBJ databases">
        <title>Itraconazole resistance in Madurella fahalii resulting from another homologue of gene encoding cytochrome P450 14-alpha sterol demethylase (CYP51).</title>
        <authorList>
            <person name="Yoshioka I."/>
            <person name="Fahal A.H."/>
            <person name="Kaneko S."/>
            <person name="Yaguchi T."/>
        </authorList>
    </citation>
    <scope>NUCLEOTIDE SEQUENCE [LARGE SCALE GENOMIC DNA]</scope>
    <source>
        <strain evidence="8 9">IFM 68171</strain>
    </source>
</reference>
<dbReference type="PANTHER" id="PTHR33048">
    <property type="entry name" value="PTH11-LIKE INTEGRAL MEMBRANE PROTEIN (AFU_ORTHOLOGUE AFUA_5G11245)"/>
    <property type="match status" value="1"/>
</dbReference>
<dbReference type="Proteomes" id="UP001628179">
    <property type="component" value="Unassembled WGS sequence"/>
</dbReference>
<evidence type="ECO:0000256" key="1">
    <source>
        <dbReference type="ARBA" id="ARBA00004141"/>
    </source>
</evidence>
<name>A0ABQ0GJT1_9PEZI</name>
<evidence type="ECO:0000256" key="5">
    <source>
        <dbReference type="ARBA" id="ARBA00038359"/>
    </source>
</evidence>
<keyword evidence="4 6" id="KW-0472">Membrane</keyword>
<gene>
    <name evidence="8" type="ORF">MFIFM68171_08015</name>
</gene>
<comment type="similarity">
    <text evidence="5">Belongs to the SAT4 family.</text>
</comment>
<dbReference type="EMBL" id="BAAFSV010000004">
    <property type="protein sequence ID" value="GAB1317805.1"/>
    <property type="molecule type" value="Genomic_DNA"/>
</dbReference>
<organism evidence="8 9">
    <name type="scientific">Madurella fahalii</name>
    <dbReference type="NCBI Taxonomy" id="1157608"/>
    <lineage>
        <taxon>Eukaryota</taxon>
        <taxon>Fungi</taxon>
        <taxon>Dikarya</taxon>
        <taxon>Ascomycota</taxon>
        <taxon>Pezizomycotina</taxon>
        <taxon>Sordariomycetes</taxon>
        <taxon>Sordariomycetidae</taxon>
        <taxon>Sordariales</taxon>
        <taxon>Sordariales incertae sedis</taxon>
        <taxon>Madurella</taxon>
    </lineage>
</organism>
<sequence>MTSASSGIVAAGRPPPGISSNFTNPESIGHKMVAVAISLPVITGCFLGLRLYTANVIIKRWHRDDYLIIAAYACGLANSIVNAMQTRNGVGNHIWDVPVQNFREFMKLGAIGGSLTYNLSTAFTKASILAFFLRFAIADRALRYAVYFVAFVTIGYSTPVAFAWIYQCQPIALYWDRSLTGSCINIQAMYNASCILNTVTDLAVLVLPIWILRHLHIPLSKKIGVTLILMTGGFVCGVSAARTVNVLLGYKNPDLTWLYSTNLIWFMAEMYVGIICACLPSLRPFFKHHFPSFDLFGHAEKHLQTWSHGGLATIELFEMRRGPSSTDRFALPHSELGLYPATGAQKDDDSGSK</sequence>
<evidence type="ECO:0000256" key="3">
    <source>
        <dbReference type="ARBA" id="ARBA00022989"/>
    </source>
</evidence>
<feature type="domain" description="Rhodopsin" evidence="7">
    <location>
        <begin position="49"/>
        <end position="287"/>
    </location>
</feature>
<keyword evidence="9" id="KW-1185">Reference proteome</keyword>
<evidence type="ECO:0000313" key="9">
    <source>
        <dbReference type="Proteomes" id="UP001628179"/>
    </source>
</evidence>
<dbReference type="InterPro" id="IPR052337">
    <property type="entry name" value="SAT4-like"/>
</dbReference>
<feature type="transmembrane region" description="Helical" evidence="6">
    <location>
        <begin position="144"/>
        <end position="166"/>
    </location>
</feature>
<feature type="transmembrane region" description="Helical" evidence="6">
    <location>
        <begin position="105"/>
        <end position="132"/>
    </location>
</feature>
<protein>
    <submittedName>
        <fullName evidence="8">Rhodopsin domain-containing protein</fullName>
    </submittedName>
</protein>
<dbReference type="PANTHER" id="PTHR33048:SF124">
    <property type="entry name" value="INTEGRAL MEMBRANE PROTEIN"/>
    <property type="match status" value="1"/>
</dbReference>
<dbReference type="Pfam" id="PF20684">
    <property type="entry name" value="Fung_rhodopsin"/>
    <property type="match status" value="1"/>
</dbReference>
<keyword evidence="3 6" id="KW-1133">Transmembrane helix</keyword>
<feature type="transmembrane region" description="Helical" evidence="6">
    <location>
        <begin position="223"/>
        <end position="243"/>
    </location>
</feature>
<proteinExistence type="inferred from homology"/>
<evidence type="ECO:0000256" key="2">
    <source>
        <dbReference type="ARBA" id="ARBA00022692"/>
    </source>
</evidence>
<evidence type="ECO:0000313" key="8">
    <source>
        <dbReference type="EMBL" id="GAB1317805.1"/>
    </source>
</evidence>
<feature type="transmembrane region" description="Helical" evidence="6">
    <location>
        <begin position="186"/>
        <end position="211"/>
    </location>
</feature>
<accession>A0ABQ0GJT1</accession>
<evidence type="ECO:0000259" key="7">
    <source>
        <dbReference type="Pfam" id="PF20684"/>
    </source>
</evidence>
<feature type="transmembrane region" description="Helical" evidence="6">
    <location>
        <begin position="263"/>
        <end position="282"/>
    </location>
</feature>
<dbReference type="GeneID" id="98178758"/>
<feature type="transmembrane region" description="Helical" evidence="6">
    <location>
        <begin position="65"/>
        <end position="85"/>
    </location>
</feature>
<dbReference type="InterPro" id="IPR049326">
    <property type="entry name" value="Rhodopsin_dom_fungi"/>
</dbReference>
<comment type="subcellular location">
    <subcellularLocation>
        <location evidence="1">Membrane</location>
        <topology evidence="1">Multi-pass membrane protein</topology>
    </subcellularLocation>
</comment>